<sequence>MEPQMPRPHVDQSYDHEHLPPSVGLPPPSVTEGEEDDHHHHHHQEKKSVLKKVKAKAKKIKETLTKHGHGHDHEHEHDYHQRHHIDEEEEDEDEDEMVEDSEVHGAPSGEEAGITPILQSFKKMNVYDNDEEPESKQKPQGATNLYTGSHDQFSPEPLPLHTTTNREDPGSVLKRFDATKPEDMPRDTFSKQPSDQSIGYTYTEKISSATSAIADKAVTAKNVVASKLLGYGSNEDTTATSTSTSTKNTHQGDEETTDKAGSVAEYGHKIAAAVTEKLAPMYEKVTDVGSSVMSKVHNTCTDTDTSTGQERGDKGQDGGVSVKEYLVKKLRPSEEDKLLSEMISDALHKRKQEVEVVEEKPMGKVTESEEVARRLGNNSRGSSDEDSSIREGTAADSGKAVAVAVVDRLKGAVSTWFFSGRDQSQTSQPSLAHAGQEQMSSSTGEEVGYGHGQDDGVGDR</sequence>
<name>A0ACC0J6B5_9ERIC</name>
<proteinExistence type="predicted"/>
<comment type="caution">
    <text evidence="1">The sequence shown here is derived from an EMBL/GenBank/DDBJ whole genome shotgun (WGS) entry which is preliminary data.</text>
</comment>
<organism evidence="1 2">
    <name type="scientific">Camellia lanceoleosa</name>
    <dbReference type="NCBI Taxonomy" id="1840588"/>
    <lineage>
        <taxon>Eukaryota</taxon>
        <taxon>Viridiplantae</taxon>
        <taxon>Streptophyta</taxon>
        <taxon>Embryophyta</taxon>
        <taxon>Tracheophyta</taxon>
        <taxon>Spermatophyta</taxon>
        <taxon>Magnoliopsida</taxon>
        <taxon>eudicotyledons</taxon>
        <taxon>Gunneridae</taxon>
        <taxon>Pentapetalae</taxon>
        <taxon>asterids</taxon>
        <taxon>Ericales</taxon>
        <taxon>Theaceae</taxon>
        <taxon>Camellia</taxon>
    </lineage>
</organism>
<accession>A0ACC0J6B5</accession>
<evidence type="ECO:0000313" key="1">
    <source>
        <dbReference type="EMBL" id="KAI8032625.1"/>
    </source>
</evidence>
<evidence type="ECO:0000313" key="2">
    <source>
        <dbReference type="Proteomes" id="UP001060215"/>
    </source>
</evidence>
<protein>
    <submittedName>
        <fullName evidence="1">Low-temperature-induced 65 kDa protein</fullName>
    </submittedName>
</protein>
<dbReference type="Proteomes" id="UP001060215">
    <property type="component" value="Chromosome 1"/>
</dbReference>
<dbReference type="EMBL" id="CM045758">
    <property type="protein sequence ID" value="KAI8032625.1"/>
    <property type="molecule type" value="Genomic_DNA"/>
</dbReference>
<reference evidence="1 2" key="1">
    <citation type="journal article" date="2022" name="Plant J.">
        <title>Chromosome-level genome of Camellia lanceoleosa provides a valuable resource for understanding genome evolution and self-incompatibility.</title>
        <authorList>
            <person name="Gong W."/>
            <person name="Xiao S."/>
            <person name="Wang L."/>
            <person name="Liao Z."/>
            <person name="Chang Y."/>
            <person name="Mo W."/>
            <person name="Hu G."/>
            <person name="Li W."/>
            <person name="Zhao G."/>
            <person name="Zhu H."/>
            <person name="Hu X."/>
            <person name="Ji K."/>
            <person name="Xiang X."/>
            <person name="Song Q."/>
            <person name="Yuan D."/>
            <person name="Jin S."/>
            <person name="Zhang L."/>
        </authorList>
    </citation>
    <scope>NUCLEOTIDE SEQUENCE [LARGE SCALE GENOMIC DNA]</scope>
    <source>
        <strain evidence="1">SQ_2022a</strain>
    </source>
</reference>
<gene>
    <name evidence="1" type="ORF">LOK49_LG01G01480</name>
</gene>
<keyword evidence="2" id="KW-1185">Reference proteome</keyword>